<protein>
    <recommendedName>
        <fullName evidence="5">SHSP domain-containing protein</fullName>
    </recommendedName>
</protein>
<proteinExistence type="inferred from homology"/>
<feature type="region of interest" description="Disordered" evidence="4">
    <location>
        <begin position="1"/>
        <end position="61"/>
    </location>
</feature>
<organism evidence="6 7">
    <name type="scientific">Rhododendron simsii</name>
    <name type="common">Sims's rhododendron</name>
    <dbReference type="NCBI Taxonomy" id="118357"/>
    <lineage>
        <taxon>Eukaryota</taxon>
        <taxon>Viridiplantae</taxon>
        <taxon>Streptophyta</taxon>
        <taxon>Embryophyta</taxon>
        <taxon>Tracheophyta</taxon>
        <taxon>Spermatophyta</taxon>
        <taxon>Magnoliopsida</taxon>
        <taxon>eudicotyledons</taxon>
        <taxon>Gunneridae</taxon>
        <taxon>Pentapetalae</taxon>
        <taxon>asterids</taxon>
        <taxon>Ericales</taxon>
        <taxon>Ericaceae</taxon>
        <taxon>Ericoideae</taxon>
        <taxon>Rhodoreae</taxon>
        <taxon>Rhododendron</taxon>
    </lineage>
</organism>
<evidence type="ECO:0000256" key="4">
    <source>
        <dbReference type="SAM" id="MobiDB-lite"/>
    </source>
</evidence>
<feature type="domain" description="SHSP" evidence="5">
    <location>
        <begin position="1"/>
        <end position="100"/>
    </location>
</feature>
<evidence type="ECO:0000313" key="6">
    <source>
        <dbReference type="EMBL" id="KAF7127312.1"/>
    </source>
</evidence>
<keyword evidence="1" id="KW-0346">Stress response</keyword>
<evidence type="ECO:0000256" key="2">
    <source>
        <dbReference type="PROSITE-ProRule" id="PRU00285"/>
    </source>
</evidence>
<evidence type="ECO:0000259" key="5">
    <source>
        <dbReference type="PROSITE" id="PS01031"/>
    </source>
</evidence>
<dbReference type="InterPro" id="IPR031107">
    <property type="entry name" value="Small_HSP"/>
</dbReference>
<dbReference type="Pfam" id="PF00011">
    <property type="entry name" value="HSP20"/>
    <property type="match status" value="1"/>
</dbReference>
<keyword evidence="7" id="KW-1185">Reference proteome</keyword>
<accession>A0A834LAJ4</accession>
<dbReference type="EMBL" id="WJXA01000011">
    <property type="protein sequence ID" value="KAF7127312.1"/>
    <property type="molecule type" value="Genomic_DNA"/>
</dbReference>
<feature type="compositionally biased region" description="Polar residues" evidence="4">
    <location>
        <begin position="90"/>
        <end position="100"/>
    </location>
</feature>
<dbReference type="AlphaFoldDB" id="A0A834LAJ4"/>
<dbReference type="InterPro" id="IPR002068">
    <property type="entry name" value="A-crystallin/Hsp20_dom"/>
</dbReference>
<comment type="caution">
    <text evidence="6">The sequence shown here is derived from an EMBL/GenBank/DDBJ whole genome shotgun (WGS) entry which is preliminary data.</text>
</comment>
<sequence length="100" mass="11469">MFYSVLSSKSINARVSKVGPVPKISGERRKEEDDREEKNSDDKWHHAERQSGSFLRQSQLPENSKLDEIRCRLENGLLSVEVPKQETGENRNTTRNVDVA</sequence>
<feature type="compositionally biased region" description="Basic and acidic residues" evidence="4">
    <location>
        <begin position="25"/>
        <end position="49"/>
    </location>
</feature>
<comment type="similarity">
    <text evidence="2 3">Belongs to the small heat shock protein (HSP20) family.</text>
</comment>
<dbReference type="Gene3D" id="2.60.40.790">
    <property type="match status" value="1"/>
</dbReference>
<feature type="region of interest" description="Disordered" evidence="4">
    <location>
        <begin position="81"/>
        <end position="100"/>
    </location>
</feature>
<name>A0A834LAJ4_RHOSS</name>
<feature type="compositionally biased region" description="Polar residues" evidence="4">
    <location>
        <begin position="1"/>
        <end position="13"/>
    </location>
</feature>
<dbReference type="InterPro" id="IPR008978">
    <property type="entry name" value="HSP20-like_chaperone"/>
</dbReference>
<evidence type="ECO:0000256" key="3">
    <source>
        <dbReference type="RuleBase" id="RU003616"/>
    </source>
</evidence>
<feature type="compositionally biased region" description="Polar residues" evidence="4">
    <location>
        <begin position="50"/>
        <end position="61"/>
    </location>
</feature>
<evidence type="ECO:0000313" key="7">
    <source>
        <dbReference type="Proteomes" id="UP000626092"/>
    </source>
</evidence>
<dbReference type="SUPFAM" id="SSF49764">
    <property type="entry name" value="HSP20-like chaperones"/>
    <property type="match status" value="1"/>
</dbReference>
<reference evidence="6" key="1">
    <citation type="submission" date="2019-11" db="EMBL/GenBank/DDBJ databases">
        <authorList>
            <person name="Liu Y."/>
            <person name="Hou J."/>
            <person name="Li T.-Q."/>
            <person name="Guan C.-H."/>
            <person name="Wu X."/>
            <person name="Wu H.-Z."/>
            <person name="Ling F."/>
            <person name="Zhang R."/>
            <person name="Shi X.-G."/>
            <person name="Ren J.-P."/>
            <person name="Chen E.-F."/>
            <person name="Sun J.-M."/>
        </authorList>
    </citation>
    <scope>NUCLEOTIDE SEQUENCE</scope>
    <source>
        <strain evidence="6">Adult_tree_wgs_1</strain>
        <tissue evidence="6">Leaves</tissue>
    </source>
</reference>
<dbReference type="PROSITE" id="PS01031">
    <property type="entry name" value="SHSP"/>
    <property type="match status" value="1"/>
</dbReference>
<dbReference type="Proteomes" id="UP000626092">
    <property type="component" value="Unassembled WGS sequence"/>
</dbReference>
<evidence type="ECO:0000256" key="1">
    <source>
        <dbReference type="ARBA" id="ARBA00023016"/>
    </source>
</evidence>
<dbReference type="OrthoDB" id="1245404at2759"/>
<dbReference type="PANTHER" id="PTHR11527">
    <property type="entry name" value="HEAT-SHOCK PROTEIN 20 FAMILY MEMBER"/>
    <property type="match status" value="1"/>
</dbReference>
<gene>
    <name evidence="6" type="ORF">RHSIM_Rhsim11G0089900</name>
</gene>